<dbReference type="Gene3D" id="2.60.120.200">
    <property type="match status" value="1"/>
</dbReference>
<dbReference type="PANTHER" id="PTHR13743:SF162">
    <property type="entry name" value="NEUROBEACHIN"/>
    <property type="match status" value="1"/>
</dbReference>
<feature type="compositionally biased region" description="Polar residues" evidence="1">
    <location>
        <begin position="1880"/>
        <end position="1905"/>
    </location>
</feature>
<dbReference type="InterPro" id="IPR010508">
    <property type="entry name" value="NBEA-like_DUF1088"/>
</dbReference>
<evidence type="ECO:0000313" key="3">
    <source>
        <dbReference type="EMBL" id="KAK1121770.1"/>
    </source>
</evidence>
<feature type="compositionally biased region" description="Low complexity" evidence="1">
    <location>
        <begin position="1167"/>
        <end position="1181"/>
    </location>
</feature>
<gene>
    <name evidence="3" type="ORF">K0M31_010081</name>
</gene>
<dbReference type="SUPFAM" id="SSF48371">
    <property type="entry name" value="ARM repeat"/>
    <property type="match status" value="1"/>
</dbReference>
<dbReference type="SUPFAM" id="SSF49899">
    <property type="entry name" value="Concanavalin A-like lectins/glucanases"/>
    <property type="match status" value="1"/>
</dbReference>
<feature type="region of interest" description="Disordered" evidence="1">
    <location>
        <begin position="1761"/>
        <end position="1800"/>
    </location>
</feature>
<feature type="domain" description="BEACH-type PH" evidence="2">
    <location>
        <begin position="2278"/>
        <end position="2369"/>
    </location>
</feature>
<dbReference type="InterPro" id="IPR050865">
    <property type="entry name" value="BEACH_Domain"/>
</dbReference>
<feature type="compositionally biased region" description="Basic and acidic residues" evidence="1">
    <location>
        <begin position="1312"/>
        <end position="1329"/>
    </location>
</feature>
<dbReference type="Gene3D" id="2.30.29.30">
    <property type="entry name" value="Pleckstrin-homology domain (PH domain)/Phosphotyrosine-binding domain (PTB)"/>
    <property type="match status" value="1"/>
</dbReference>
<proteinExistence type="predicted"/>
<organism evidence="3 4">
    <name type="scientific">Melipona bicolor</name>
    <dbReference type="NCBI Taxonomy" id="60889"/>
    <lineage>
        <taxon>Eukaryota</taxon>
        <taxon>Metazoa</taxon>
        <taxon>Ecdysozoa</taxon>
        <taxon>Arthropoda</taxon>
        <taxon>Hexapoda</taxon>
        <taxon>Insecta</taxon>
        <taxon>Pterygota</taxon>
        <taxon>Neoptera</taxon>
        <taxon>Endopterygota</taxon>
        <taxon>Hymenoptera</taxon>
        <taxon>Apocrita</taxon>
        <taxon>Aculeata</taxon>
        <taxon>Apoidea</taxon>
        <taxon>Anthophila</taxon>
        <taxon>Apidae</taxon>
        <taxon>Melipona</taxon>
    </lineage>
</organism>
<feature type="region of interest" description="Disordered" evidence="1">
    <location>
        <begin position="831"/>
        <end position="854"/>
    </location>
</feature>
<dbReference type="InterPro" id="IPR013320">
    <property type="entry name" value="ConA-like_dom_sf"/>
</dbReference>
<dbReference type="InterPro" id="IPR011993">
    <property type="entry name" value="PH-like_dom_sf"/>
</dbReference>
<dbReference type="FunFam" id="2.60.120.200:FF:000010">
    <property type="entry name" value="neurobeachin isoform X2"/>
    <property type="match status" value="1"/>
</dbReference>
<evidence type="ECO:0000256" key="1">
    <source>
        <dbReference type="SAM" id="MobiDB-lite"/>
    </source>
</evidence>
<dbReference type="GO" id="GO:0019901">
    <property type="term" value="F:protein kinase binding"/>
    <property type="evidence" value="ECO:0007669"/>
    <property type="project" value="TreeGrafter"/>
</dbReference>
<feature type="region of interest" description="Disordered" evidence="1">
    <location>
        <begin position="1196"/>
        <end position="1220"/>
    </location>
</feature>
<reference evidence="3" key="1">
    <citation type="submission" date="2021-10" db="EMBL/GenBank/DDBJ databases">
        <title>Melipona bicolor Genome sequencing and assembly.</title>
        <authorList>
            <person name="Araujo N.S."/>
            <person name="Arias M.C."/>
        </authorList>
    </citation>
    <scope>NUCLEOTIDE SEQUENCE</scope>
    <source>
        <strain evidence="3">USP_2M_L1-L4_2017</strain>
        <tissue evidence="3">Whole body</tissue>
    </source>
</reference>
<feature type="compositionally biased region" description="Polar residues" evidence="1">
    <location>
        <begin position="1460"/>
        <end position="1476"/>
    </location>
</feature>
<dbReference type="Pfam" id="PF15787">
    <property type="entry name" value="DUF4704"/>
    <property type="match status" value="1"/>
</dbReference>
<dbReference type="Proteomes" id="UP001177670">
    <property type="component" value="Unassembled WGS sequence"/>
</dbReference>
<feature type="compositionally biased region" description="Polar residues" evidence="1">
    <location>
        <begin position="1432"/>
        <end position="1449"/>
    </location>
</feature>
<feature type="compositionally biased region" description="Basic and acidic residues" evidence="1">
    <location>
        <begin position="1238"/>
        <end position="1261"/>
    </location>
</feature>
<feature type="region of interest" description="Disordered" evidence="1">
    <location>
        <begin position="1312"/>
        <end position="1344"/>
    </location>
</feature>
<feature type="compositionally biased region" description="Basic and acidic residues" evidence="1">
    <location>
        <begin position="1054"/>
        <end position="1072"/>
    </location>
</feature>
<dbReference type="InterPro" id="IPR016024">
    <property type="entry name" value="ARM-type_fold"/>
</dbReference>
<dbReference type="PROSITE" id="PS51783">
    <property type="entry name" value="PH_BEACH"/>
    <property type="match status" value="1"/>
</dbReference>
<feature type="compositionally biased region" description="Polar residues" evidence="1">
    <location>
        <begin position="1330"/>
        <end position="1343"/>
    </location>
</feature>
<dbReference type="EMBL" id="JAHYIQ010000025">
    <property type="protein sequence ID" value="KAK1121770.1"/>
    <property type="molecule type" value="Genomic_DNA"/>
</dbReference>
<name>A0AA40FM68_9HYME</name>
<dbReference type="Pfam" id="PF06469">
    <property type="entry name" value="DUF1088"/>
    <property type="match status" value="1"/>
</dbReference>
<dbReference type="GO" id="GO:0005829">
    <property type="term" value="C:cytosol"/>
    <property type="evidence" value="ECO:0007669"/>
    <property type="project" value="TreeGrafter"/>
</dbReference>
<accession>A0AA40FM68</accession>
<dbReference type="InterPro" id="IPR031570">
    <property type="entry name" value="NBEA/BDCP_DUF4704"/>
</dbReference>
<sequence>MLGVLASYSITVKELKLLFGAMKAVKGKWPRHSAKLLNVLRQMPQRNGPDVFFSFPGRKGSAIVLPPLAKWPHENGFTFTTWFRLDPINSVNIEREKPYLYCFKTSKGVGYSAHFVGNCLVLTSMKVKGKGFQHCVKYEFQPRKWYMIAVVYIYNRWTKSEIKCLVNGQLASSTEMAWFVSTNDPFDKCYIGATPELDEERVFCGQMSAIYLFSEALTTHQICAMHRLGPGYKSQFRFDNECYLNLPDNHKRVSDEPELTSMVDQSMQTVLYDGKLSNAIVFMYNPVATDSQLCLQSAPKGNVSYFVHTPHALMLQDVKAVITHSIHSTLNSIGGIQVLFPLFSQLDMPYDCIAPNDVKRDPTLCSKLLGFICDLVESSQTVQQHMVQNRGFLVISYMLQRASRDHLTTEVLASFLELTKHLVTCLSANSDLLLKQLLDHVLFNPALWIYTPAPVQTRLYSYLATEFLSDTQIYSNVRRVSTVLQTVHTLKYYYWVANPRAKSGITPKGLDGPRPQQKDILTIRSYILLFLKQLIMIGNGVKDDELQSILNYLTTIHEDENLHDVLQMLISLMSEHPSSMVPAFDAKQGVRTIFKLLAAESQLIRLQALKLLGFFLSRSTHKRKYDVMSPHNLYTLLAERLLLNEETLSLPTYNVLYEIMTEHISQQILYARHPEPESHYRLENPMILKVVATLIRQSKQTEQLLEVKKLFLSDMTLLCNNNRENRRTVLQMSVWQEWLIAMAYIHPKNTEEQKISDMVYSLFRMLLHHAIKHEYGGWRVWVDTLAIVHSKVSYEEFKLQFAQMYEHYERQRSDNITDPELRQQRPISTISGWDQQHSGNNGYNKPSPWGNQQNHDVQHVERNYKEFDTTEGNDRLEESCSCDLNSIDNTESDGSPAIVKSHSETLDTAQSSEAISLDSRLSDKPETPTTAREIHTDTPTILEEGNSEAVSIPTTQETSEAISIESSSDFYSEVHKIEGSSPDSLVVAQDVHLKKDDDPSESKSQDETMVSQPSPVEKRESVETKQEDIEQTKETMPEEKTDVPDAAGLNVQKSQDDKSCEAEGEVEAKAEVDAEAETEAEAEVEAETKVEAAVEAKADAETEAAAPAKEMEETTKSKEKSTVEDEKVTIPNDEISSDKVETSEETGQQTEEGSADSVVVPTEQMDSGPVSPVSSSETSEPLIIKDIEKLQLENDREVIDSDTSEAYLTPTENQDNLGDMKSKEMDKMDENVVNENVEQTKKTSVDVENTENEKEGGEETVKNSNCSTSVIESIETGEKKIDVEEEKTETVVTSELCSERCAVDSVTEDKSAVINDNGEKVTNDKHSREPSTISTNVSDNQPDTPVRTEAVVEVTDNSVCSNSDIQSSVDNATQVPNPKQQIPTISTVCDANKNMPDGVPQIVSSTVVARDNSLLNDLTPDHVDAHRRSSLPAVSTETTTDDNLNSNEPPSLPVPLRKASSPQKRPRSASTSTQVDPNHFESKRSKQGNPSTRPMFSPGPTRPPFRIPEFKWSYIHQRLLSDVLFSLETDIQVWRSHSTKSVLDFVNSSENAIFVVNTVHLISQLADNLIIACGGLLPLLASATSPNSELDVIEPTQGMPIEVAVSFLQRLVNMADVLIFASSLNFGELEAEKNMSSGGILRQCLRLVCTCAVRNCLECKERGRSYSMLGRQIGSSNKSQHIQSLIRGAQTSPKNIVDNLAHQLSPVKDPEKLLQDMDVNRLRAVIYRDVEETKQAQFLSLAIVYFISVLMVSKYRDILEPPISQRPPSPVQTIQTNGASLRPGSPSGSGGIMSQAGSQDDGEYEVIIVDENNSSILADHDVTSSGPPSTKGGHSGVPRPRTILEDYTSSEPTLGSSTRPTEPLPRNVQSNDSSEETVHRSNITADASPSEVATDNENKLNSSEEAWTDVNLNEDGDTIPMTNQREDPRNIHNMAHSRGEIQDSEGNVLEQGMLGNAERGEKPSGEISVVRVSDRLVMTSASPRPDELPIKGLVDHLPVPTPSREASLTQKLEMALGSVCPLLREIMVDFAPFLSKTLVGSHGQELLMEGKGLTTFKNSNSVVELVMLLCSQEWQNSLQKHAGLAFIELINEGRLLSHAMKDHIVRVANEAEFILNRMRADDVLKHADFESQCAQTLLDRREEERMCDHLITAARRRDNVIASRLLEKVRNILSNKHGAWGYMDPMAAKLAEYWKLDAWEDDARRRKRFVHNPLGSSHPEATLKAALEHGAPEDAILQAREEFHAHLAASRAHQQQLQSTDLMDDSELLSDDRDLDNDLTGPVNISTKGKLIAPGIVAPGIISVTSTELYFEVDEDDPEFKKIDSEVSTSRRTIPYRTIESLTTLNVNATIRNDSFRQIGIDLFLLDFS</sequence>
<feature type="compositionally biased region" description="Basic and acidic residues" evidence="1">
    <location>
        <begin position="1086"/>
        <end position="1100"/>
    </location>
</feature>
<feature type="region of interest" description="Disordered" evidence="1">
    <location>
        <begin position="1818"/>
        <end position="1927"/>
    </location>
</feature>
<feature type="compositionally biased region" description="Polar residues" evidence="1">
    <location>
        <begin position="1847"/>
        <end position="1860"/>
    </location>
</feature>
<feature type="compositionally biased region" description="Basic and acidic residues" evidence="1">
    <location>
        <begin position="991"/>
        <end position="1006"/>
    </location>
</feature>
<dbReference type="InterPro" id="IPR023362">
    <property type="entry name" value="PH-BEACH_dom"/>
</dbReference>
<feature type="compositionally biased region" description="Polar residues" evidence="1">
    <location>
        <begin position="1204"/>
        <end position="1216"/>
    </location>
</feature>
<keyword evidence="4" id="KW-1185">Reference proteome</keyword>
<dbReference type="PANTHER" id="PTHR13743">
    <property type="entry name" value="BEIGE/BEACH-RELATED"/>
    <property type="match status" value="1"/>
</dbReference>
<feature type="compositionally biased region" description="Acidic residues" evidence="1">
    <location>
        <begin position="1073"/>
        <end position="1085"/>
    </location>
</feature>
<evidence type="ECO:0000313" key="4">
    <source>
        <dbReference type="Proteomes" id="UP001177670"/>
    </source>
</evidence>
<feature type="region of interest" description="Disordered" evidence="1">
    <location>
        <begin position="1417"/>
        <end position="1502"/>
    </location>
</feature>
<comment type="caution">
    <text evidence="3">The sequence shown here is derived from an EMBL/GenBank/DDBJ whole genome shotgun (WGS) entry which is preliminary data.</text>
</comment>
<feature type="region of interest" description="Disordered" evidence="1">
    <location>
        <begin position="1234"/>
        <end position="1265"/>
    </location>
</feature>
<dbReference type="GO" id="GO:0016020">
    <property type="term" value="C:membrane"/>
    <property type="evidence" value="ECO:0007669"/>
    <property type="project" value="TreeGrafter"/>
</dbReference>
<feature type="compositionally biased region" description="Basic and acidic residues" evidence="1">
    <location>
        <begin position="920"/>
        <end position="936"/>
    </location>
</feature>
<feature type="region of interest" description="Disordered" evidence="1">
    <location>
        <begin position="904"/>
        <end position="959"/>
    </location>
</feature>
<feature type="compositionally biased region" description="Basic and acidic residues" evidence="1">
    <location>
        <begin position="1109"/>
        <end position="1128"/>
    </location>
</feature>
<feature type="region of interest" description="Disordered" evidence="1">
    <location>
        <begin position="990"/>
        <end position="1182"/>
    </location>
</feature>
<feature type="compositionally biased region" description="Basic and acidic residues" evidence="1">
    <location>
        <begin position="1016"/>
        <end position="1043"/>
    </location>
</feature>
<evidence type="ECO:0000259" key="2">
    <source>
        <dbReference type="PROSITE" id="PS51783"/>
    </source>
</evidence>
<protein>
    <recommendedName>
        <fullName evidence="2">BEACH-type PH domain-containing protein</fullName>
    </recommendedName>
</protein>
<dbReference type="GO" id="GO:0008104">
    <property type="term" value="P:intracellular protein localization"/>
    <property type="evidence" value="ECO:0007669"/>
    <property type="project" value="TreeGrafter"/>
</dbReference>